<organism evidence="3 4">
    <name type="scientific">Spinacia oleracea</name>
    <name type="common">Spinach</name>
    <dbReference type="NCBI Taxonomy" id="3562"/>
    <lineage>
        <taxon>Eukaryota</taxon>
        <taxon>Viridiplantae</taxon>
        <taxon>Streptophyta</taxon>
        <taxon>Embryophyta</taxon>
        <taxon>Tracheophyta</taxon>
        <taxon>Spermatophyta</taxon>
        <taxon>Magnoliopsida</taxon>
        <taxon>eudicotyledons</taxon>
        <taxon>Gunneridae</taxon>
        <taxon>Pentapetalae</taxon>
        <taxon>Caryophyllales</taxon>
        <taxon>Chenopodiaceae</taxon>
        <taxon>Chenopodioideae</taxon>
        <taxon>Anserineae</taxon>
        <taxon>Spinacia</taxon>
    </lineage>
</organism>
<reference evidence="3" key="1">
    <citation type="journal article" date="2021" name="Nat. Commun.">
        <title>Genomic analyses provide insights into spinach domestication and the genetic basis of agronomic traits.</title>
        <authorList>
            <person name="Cai X."/>
            <person name="Sun X."/>
            <person name="Xu C."/>
            <person name="Sun H."/>
            <person name="Wang X."/>
            <person name="Ge C."/>
            <person name="Zhang Z."/>
            <person name="Wang Q."/>
            <person name="Fei Z."/>
            <person name="Jiao C."/>
            <person name="Wang Q."/>
        </authorList>
    </citation>
    <scope>NUCLEOTIDE SEQUENCE [LARGE SCALE GENOMIC DNA]</scope>
    <source>
        <strain evidence="3">cv. Varoflay</strain>
    </source>
</reference>
<evidence type="ECO:0000256" key="1">
    <source>
        <dbReference type="SAM" id="MobiDB-lite"/>
    </source>
</evidence>
<feature type="region of interest" description="Disordered" evidence="1">
    <location>
        <begin position="203"/>
        <end position="261"/>
    </location>
</feature>
<protein>
    <recommendedName>
        <fullName evidence="2">CBM20 domain-containing protein</fullName>
    </recommendedName>
</protein>
<dbReference type="RefSeq" id="XP_021864154.2">
    <property type="nucleotide sequence ID" value="XM_022008462.2"/>
</dbReference>
<dbReference type="KEGG" id="soe:110803008"/>
<gene>
    <name evidence="4" type="primary">LOC110803008</name>
</gene>
<reference evidence="4" key="2">
    <citation type="submission" date="2025-08" db="UniProtKB">
        <authorList>
            <consortium name="RefSeq"/>
        </authorList>
    </citation>
    <scope>IDENTIFICATION</scope>
    <source>
        <tissue evidence="4">Leaf</tissue>
    </source>
</reference>
<sequence>MKVMVSQTASFANIINQKTYQFLPKSDKFTTKLASYVSVSKMQHYVNLPQLSLSRTAKVIHCLPFSQSEVGMETETRSKLVRVKFQLEKECQFGDRILIVGDDPILGTWNLSDAIPFIWSEGHIWSLSLELPVGKSIQYKALLKNSIGEILWQPGPDRSFRAWETDNVISVIEEWENAEAQKMSEEQEVVKTNEEQVPNTVLNSYAGDLGSDKNASTENRNRTHLKKENPSSSGVKDRKAQKKEVAMRKGTERRAKSDAELEYDGILVTVDEGPVLVPGLTLLVSSS</sequence>
<dbReference type="Gene3D" id="2.60.40.10">
    <property type="entry name" value="Immunoglobulins"/>
    <property type="match status" value="1"/>
</dbReference>
<dbReference type="Pfam" id="PF00686">
    <property type="entry name" value="CBM_20"/>
    <property type="match status" value="1"/>
</dbReference>
<keyword evidence="3" id="KW-1185">Reference proteome</keyword>
<dbReference type="InterPro" id="IPR013783">
    <property type="entry name" value="Ig-like_fold"/>
</dbReference>
<dbReference type="InterPro" id="IPR013784">
    <property type="entry name" value="Carb-bd-like_fold"/>
</dbReference>
<dbReference type="PANTHER" id="PTHR15048">
    <property type="entry name" value="STARCH-BINDING DOMAIN-CONTAINING PROTEIN 1"/>
    <property type="match status" value="1"/>
</dbReference>
<dbReference type="SMART" id="SM01065">
    <property type="entry name" value="CBM_2"/>
    <property type="match status" value="1"/>
</dbReference>
<dbReference type="AlphaFoldDB" id="A0A9R0JCX3"/>
<name>A0A9R0JCX3_SPIOL</name>
<dbReference type="GeneID" id="110803008"/>
<dbReference type="PROSITE" id="PS51166">
    <property type="entry name" value="CBM20"/>
    <property type="match status" value="1"/>
</dbReference>
<proteinExistence type="predicted"/>
<accession>A0A9R0JCX3</accession>
<dbReference type="PANTHER" id="PTHR15048:SF0">
    <property type="entry name" value="STARCH-BINDING DOMAIN-CONTAINING PROTEIN 1"/>
    <property type="match status" value="1"/>
</dbReference>
<evidence type="ECO:0000313" key="3">
    <source>
        <dbReference type="Proteomes" id="UP000813463"/>
    </source>
</evidence>
<dbReference type="Proteomes" id="UP000813463">
    <property type="component" value="Chromosome 1"/>
</dbReference>
<feature type="compositionally biased region" description="Basic and acidic residues" evidence="1">
    <location>
        <begin position="235"/>
        <end position="259"/>
    </location>
</feature>
<dbReference type="SUPFAM" id="SSF49452">
    <property type="entry name" value="Starch-binding domain-like"/>
    <property type="match status" value="1"/>
</dbReference>
<dbReference type="GO" id="GO:0016020">
    <property type="term" value="C:membrane"/>
    <property type="evidence" value="ECO:0007669"/>
    <property type="project" value="TreeGrafter"/>
</dbReference>
<evidence type="ECO:0000313" key="4">
    <source>
        <dbReference type="RefSeq" id="XP_021864154.2"/>
    </source>
</evidence>
<evidence type="ECO:0000259" key="2">
    <source>
        <dbReference type="PROSITE" id="PS51166"/>
    </source>
</evidence>
<dbReference type="InterPro" id="IPR002044">
    <property type="entry name" value="CBM20"/>
</dbReference>
<feature type="domain" description="CBM20" evidence="2">
    <location>
        <begin position="75"/>
        <end position="177"/>
    </location>
</feature>
<dbReference type="GO" id="GO:2001070">
    <property type="term" value="F:starch binding"/>
    <property type="evidence" value="ECO:0007669"/>
    <property type="project" value="InterPro"/>
</dbReference>
<dbReference type="CDD" id="cd05467">
    <property type="entry name" value="CBM20"/>
    <property type="match status" value="1"/>
</dbReference>